<comment type="caution">
    <text evidence="1">The sequence shown here is derived from an EMBL/GenBank/DDBJ whole genome shotgun (WGS) entry which is preliminary data.</text>
</comment>
<evidence type="ECO:0000313" key="1">
    <source>
        <dbReference type="EMBL" id="KAG2554563.1"/>
    </source>
</evidence>
<accession>A0A8T0NYP8</accession>
<keyword evidence="2" id="KW-1185">Reference proteome</keyword>
<gene>
    <name evidence="1" type="ORF">PVAP13_9KG602701</name>
</gene>
<name>A0A8T0NYP8_PANVG</name>
<organism evidence="1 2">
    <name type="scientific">Panicum virgatum</name>
    <name type="common">Blackwell switchgrass</name>
    <dbReference type="NCBI Taxonomy" id="38727"/>
    <lineage>
        <taxon>Eukaryota</taxon>
        <taxon>Viridiplantae</taxon>
        <taxon>Streptophyta</taxon>
        <taxon>Embryophyta</taxon>
        <taxon>Tracheophyta</taxon>
        <taxon>Spermatophyta</taxon>
        <taxon>Magnoliopsida</taxon>
        <taxon>Liliopsida</taxon>
        <taxon>Poales</taxon>
        <taxon>Poaceae</taxon>
        <taxon>PACMAD clade</taxon>
        <taxon>Panicoideae</taxon>
        <taxon>Panicodae</taxon>
        <taxon>Paniceae</taxon>
        <taxon>Panicinae</taxon>
        <taxon>Panicum</taxon>
        <taxon>Panicum sect. Hiantes</taxon>
    </lineage>
</organism>
<protein>
    <submittedName>
        <fullName evidence="1">Uncharacterized protein</fullName>
    </submittedName>
</protein>
<dbReference type="Proteomes" id="UP000823388">
    <property type="component" value="Chromosome 9K"/>
</dbReference>
<reference evidence="1" key="1">
    <citation type="submission" date="2020-05" db="EMBL/GenBank/DDBJ databases">
        <title>WGS assembly of Panicum virgatum.</title>
        <authorList>
            <person name="Lovell J.T."/>
            <person name="Jenkins J."/>
            <person name="Shu S."/>
            <person name="Juenger T.E."/>
            <person name="Schmutz J."/>
        </authorList>
    </citation>
    <scope>NUCLEOTIDE SEQUENCE</scope>
    <source>
        <strain evidence="1">AP13</strain>
    </source>
</reference>
<dbReference type="EMBL" id="CM029053">
    <property type="protein sequence ID" value="KAG2554563.1"/>
    <property type="molecule type" value="Genomic_DNA"/>
</dbReference>
<dbReference type="AlphaFoldDB" id="A0A8T0NYP8"/>
<evidence type="ECO:0000313" key="2">
    <source>
        <dbReference type="Proteomes" id="UP000823388"/>
    </source>
</evidence>
<proteinExistence type="predicted"/>
<sequence>MNFVSDHFLLDLLLESSFIHEPQKLEILFWIRQIPETRQEREESGSRIEERRVRRQKADVFQGVLLLAHLVL</sequence>